<reference evidence="3 4" key="1">
    <citation type="submission" date="2017-09" db="EMBL/GenBank/DDBJ databases">
        <authorList>
            <person name="Ehlers B."/>
            <person name="Leendertz F.H."/>
        </authorList>
    </citation>
    <scope>NUCLEOTIDE SEQUENCE [LARGE SCALE GENOMIC DNA]</scope>
    <source>
        <strain evidence="3 4">CGMCC 1.05381</strain>
    </source>
</reference>
<evidence type="ECO:0000313" key="4">
    <source>
        <dbReference type="Proteomes" id="UP000219440"/>
    </source>
</evidence>
<gene>
    <name evidence="3" type="ORF">SAMN06296378_1257</name>
</gene>
<feature type="domain" description="Abortive phage infection protein C-terminal" evidence="1">
    <location>
        <begin position="235"/>
        <end position="547"/>
    </location>
</feature>
<keyword evidence="4" id="KW-1185">Reference proteome</keyword>
<sequence length="690" mass="76636">MNLDLFQVELQQLVRITADAEGEESSLASAFTKTALDILIDAGEANDPRVTEAVFESSRMQISAFDWDEERALLTFYVAHFTSKDEVPTLTKADLSRLFARLNRFAAACVKGLYRQIEESTDVFDTAQFVFDVWTHARAIRFVVLTNSLLRTTPPAPEEFEGHPARYEVWDLERLERLIGSGKTQEPVEVLTSDFGVDGLASIGPFEGKDYEAYLLVIPGKFLADVYEEFGPRLLELNVRSFLQARGKTNQGMQTTLKDDPSRFLAYNNGLSMTATSVERRKTSSGETVISRLIGLQIVNGGQTTASLYYASRKPGVDLSNVLVQAKLSILEDDARSSLAPLISRFANTQNLIRMADFSANDPFHVELEKLSRSIWAPAPEGSHEMTRWFYERSRGQFADAVGRERTPAQKRQFLLSHPRKQLFAKTDVAKYENAWRQLPFSVALGAEKNFNEFSQAMAESKQSTSPDAPYFQDLISKAILWKQTELLVNALKLGGYRSAVVAYTVALVSNRISMRLNLDQVWREQAVSPHWASSVNELAPLIHAKLISSAGSKNVLEWAKKKDCWAAVKEISWVAPSDLMIGAVASTSRSATAASQPETSLPASDDEIAGRALILSLGPEAWIGIAAWAKQTGNLQSWQRGLAFSIGSYLTQDRALSAKQVVQGVKIAVEVERLGFRMERPQLDAVSVK</sequence>
<dbReference type="InterPro" id="IPR018891">
    <property type="entry name" value="AIPR_C"/>
</dbReference>
<dbReference type="InterPro" id="IPR055101">
    <property type="entry name" value="AIPR_N"/>
</dbReference>
<evidence type="ECO:0000313" key="3">
    <source>
        <dbReference type="EMBL" id="SOE61389.1"/>
    </source>
</evidence>
<organism evidence="3 4">
    <name type="scientific">Salinibacterium xinjiangense</name>
    <dbReference type="NCBI Taxonomy" id="386302"/>
    <lineage>
        <taxon>Bacteria</taxon>
        <taxon>Bacillati</taxon>
        <taxon>Actinomycetota</taxon>
        <taxon>Actinomycetes</taxon>
        <taxon>Micrococcales</taxon>
        <taxon>Microbacteriaceae</taxon>
        <taxon>Salinibacterium</taxon>
    </lineage>
</organism>
<dbReference type="Proteomes" id="UP000219440">
    <property type="component" value="Unassembled WGS sequence"/>
</dbReference>
<name>A0A2C8ZB64_9MICO</name>
<dbReference type="RefSeq" id="WP_097060361.1">
    <property type="nucleotide sequence ID" value="NZ_BMLC01000001.1"/>
</dbReference>
<dbReference type="AlphaFoldDB" id="A0A2C8ZB64"/>
<dbReference type="Pfam" id="PF10592">
    <property type="entry name" value="AIPR"/>
    <property type="match status" value="1"/>
</dbReference>
<evidence type="ECO:0000259" key="1">
    <source>
        <dbReference type="Pfam" id="PF10592"/>
    </source>
</evidence>
<dbReference type="OrthoDB" id="9806213at2"/>
<proteinExistence type="predicted"/>
<dbReference type="EMBL" id="OCST01000002">
    <property type="protein sequence ID" value="SOE61389.1"/>
    <property type="molecule type" value="Genomic_DNA"/>
</dbReference>
<evidence type="ECO:0000259" key="2">
    <source>
        <dbReference type="Pfam" id="PF22879"/>
    </source>
</evidence>
<dbReference type="Pfam" id="PF22879">
    <property type="entry name" value="AIPR_N"/>
    <property type="match status" value="1"/>
</dbReference>
<protein>
    <submittedName>
        <fullName evidence="3">AIPR protein</fullName>
    </submittedName>
</protein>
<accession>A0A2C8ZB64</accession>
<feature type="domain" description="Abortive infection phage resistance protein N-terminal" evidence="2">
    <location>
        <begin position="31"/>
        <end position="177"/>
    </location>
</feature>